<keyword evidence="3" id="KW-1185">Reference proteome</keyword>
<feature type="non-terminal residue" evidence="2">
    <location>
        <position position="1"/>
    </location>
</feature>
<evidence type="ECO:0000313" key="2">
    <source>
        <dbReference type="EMBL" id="GAU20805.1"/>
    </source>
</evidence>
<feature type="compositionally biased region" description="Polar residues" evidence="1">
    <location>
        <begin position="183"/>
        <end position="197"/>
    </location>
</feature>
<reference evidence="3" key="1">
    <citation type="journal article" date="2017" name="Front. Plant Sci.">
        <title>Climate Clever Clovers: New Paradigm to Reduce the Environmental Footprint of Ruminants by Breeding Low Methanogenic Forages Utilizing Haplotype Variation.</title>
        <authorList>
            <person name="Kaur P."/>
            <person name="Appels R."/>
            <person name="Bayer P.E."/>
            <person name="Keeble-Gagnere G."/>
            <person name="Wang J."/>
            <person name="Hirakawa H."/>
            <person name="Shirasawa K."/>
            <person name="Vercoe P."/>
            <person name="Stefanova K."/>
            <person name="Durmic Z."/>
            <person name="Nichols P."/>
            <person name="Revell C."/>
            <person name="Isobe S.N."/>
            <person name="Edwards D."/>
            <person name="Erskine W."/>
        </authorList>
    </citation>
    <scope>NUCLEOTIDE SEQUENCE [LARGE SCALE GENOMIC DNA]</scope>
    <source>
        <strain evidence="3">cv. Daliak</strain>
    </source>
</reference>
<gene>
    <name evidence="2" type="ORF">TSUD_132900</name>
</gene>
<dbReference type="AlphaFoldDB" id="A0A2Z6M6E5"/>
<evidence type="ECO:0000256" key="1">
    <source>
        <dbReference type="SAM" id="MobiDB-lite"/>
    </source>
</evidence>
<proteinExistence type="predicted"/>
<evidence type="ECO:0000313" key="3">
    <source>
        <dbReference type="Proteomes" id="UP000242715"/>
    </source>
</evidence>
<feature type="compositionally biased region" description="Basic and acidic residues" evidence="1">
    <location>
        <begin position="198"/>
        <end position="208"/>
    </location>
</feature>
<dbReference type="EMBL" id="DF973220">
    <property type="protein sequence ID" value="GAU20805.1"/>
    <property type="molecule type" value="Genomic_DNA"/>
</dbReference>
<protein>
    <submittedName>
        <fullName evidence="2">Uncharacterized protein</fullName>
    </submittedName>
</protein>
<feature type="region of interest" description="Disordered" evidence="1">
    <location>
        <begin position="132"/>
        <end position="208"/>
    </location>
</feature>
<organism evidence="2 3">
    <name type="scientific">Trifolium subterraneum</name>
    <name type="common">Subterranean clover</name>
    <dbReference type="NCBI Taxonomy" id="3900"/>
    <lineage>
        <taxon>Eukaryota</taxon>
        <taxon>Viridiplantae</taxon>
        <taxon>Streptophyta</taxon>
        <taxon>Embryophyta</taxon>
        <taxon>Tracheophyta</taxon>
        <taxon>Spermatophyta</taxon>
        <taxon>Magnoliopsida</taxon>
        <taxon>eudicotyledons</taxon>
        <taxon>Gunneridae</taxon>
        <taxon>Pentapetalae</taxon>
        <taxon>rosids</taxon>
        <taxon>fabids</taxon>
        <taxon>Fabales</taxon>
        <taxon>Fabaceae</taxon>
        <taxon>Papilionoideae</taxon>
        <taxon>50 kb inversion clade</taxon>
        <taxon>NPAAA clade</taxon>
        <taxon>Hologalegina</taxon>
        <taxon>IRL clade</taxon>
        <taxon>Trifolieae</taxon>
        <taxon>Trifolium</taxon>
    </lineage>
</organism>
<feature type="compositionally biased region" description="Polar residues" evidence="1">
    <location>
        <begin position="137"/>
        <end position="154"/>
    </location>
</feature>
<name>A0A2Z6M6E5_TRISU</name>
<sequence>TMKNPDGREPSRVQMYILTHQPNNGNPINDNTKRIVSELKDVMSLQPNILEQGSSGDIYFPKSWEKTEMVMHAHMEKVLYLLTCGEPSLKLKSKKLLRKLKEMLKLRYKFYRQIAKRNGSEIKRATGSFQKRVISIPNPNDVQGDPRSSASNHLTDVDPNKHTKSKSRKHKTKKVKVEKDPNMPNSNDVQVSTSNHLTDVDPNKRTKR</sequence>
<dbReference type="Proteomes" id="UP000242715">
    <property type="component" value="Unassembled WGS sequence"/>
</dbReference>
<dbReference type="OrthoDB" id="617512at2759"/>
<accession>A0A2Z6M6E5</accession>
<feature type="compositionally biased region" description="Basic residues" evidence="1">
    <location>
        <begin position="162"/>
        <end position="174"/>
    </location>
</feature>